<dbReference type="RefSeq" id="XP_035781270.1">
    <property type="nucleotide sequence ID" value="XM_035925377.1"/>
</dbReference>
<proteinExistence type="predicted"/>
<dbReference type="AlphaFoldDB" id="A0A182FA97"/>
<dbReference type="EnsemblMetazoa" id="AALB003425-RA">
    <property type="protein sequence ID" value="AALB003425-PA"/>
    <property type="gene ID" value="AALB003425"/>
</dbReference>
<sequence length="489" mass="54271">MHQLAPDYHDLPSSVVDEGESARTRRTDPSSTGNRDCQANCIKCSRQCVLCLTVFALFLNSFGYDPFRRDQELTEQQLGGAPEEDDDGVLYHGAGSLSSFHDPEQEAYGDEQEIDIQPQFLLYLPRIVALVLCSLAALARGPSFEIMQRLISYGHLVVALIYTLLHAPDFLSYELRLIGGVSEAFWAAKCYLYFLQIALYSPAGERLHYLLAGALAMSLGSAALPLFAGLSVTYPVVSQYLVNLVVVLLQIVLLQPLLICRSTHSSLLTPAVRSSSQTKFRAMNLAVTVIVILTLAIDTVLLQWFLTDNTTLLRPFLPLLTTDLDLFAVFWQLFYVTIAFTGLGFLLIYLRTADLMVAAFGINFLTGAVYLYLEEEPIPARLCLPMSAFVVAVALDQLLMLGKSRHQMALMLGLGFTGINLATYAFFALLLLLWCSPDVTIIVIWAWNGFFTLMLIVLRKWLDCEPPPIKQPPLVGETTAFTTRITTIA</sequence>
<dbReference type="VEuPathDB" id="VectorBase:AALB003425"/>
<reference evidence="1 2" key="1">
    <citation type="journal article" date="2017" name="G3 (Bethesda)">
        <title>The Physical Genome Mapping of Anopheles albimanus Corrected Scaffold Misassemblies and Identified Interarm Rearrangements in Genus Anopheles.</title>
        <authorList>
            <person name="Artemov G.N."/>
            <person name="Peery A.N."/>
            <person name="Jiang X."/>
            <person name="Tu Z."/>
            <person name="Stegniy V.N."/>
            <person name="Sharakhova M.V."/>
            <person name="Sharakhov I.V."/>
        </authorList>
    </citation>
    <scope>NUCLEOTIDE SEQUENCE [LARGE SCALE GENOMIC DNA]</scope>
    <source>
        <strain evidence="1 2">ALBI9_A</strain>
    </source>
</reference>
<accession>A0A182FA97</accession>
<organism evidence="1 2">
    <name type="scientific">Anopheles albimanus</name>
    <name type="common">New world malaria mosquito</name>
    <dbReference type="NCBI Taxonomy" id="7167"/>
    <lineage>
        <taxon>Eukaryota</taxon>
        <taxon>Metazoa</taxon>
        <taxon>Ecdysozoa</taxon>
        <taxon>Arthropoda</taxon>
        <taxon>Hexapoda</taxon>
        <taxon>Insecta</taxon>
        <taxon>Pterygota</taxon>
        <taxon>Neoptera</taxon>
        <taxon>Endopterygota</taxon>
        <taxon>Diptera</taxon>
        <taxon>Nematocera</taxon>
        <taxon>Culicoidea</taxon>
        <taxon>Culicidae</taxon>
        <taxon>Anophelinae</taxon>
        <taxon>Anopheles</taxon>
    </lineage>
</organism>
<protein>
    <submittedName>
        <fullName evidence="1">Uncharacterized protein</fullName>
    </submittedName>
</protein>
<dbReference type="VEuPathDB" id="VectorBase:AALB20_037677"/>
<dbReference type="Proteomes" id="UP000069272">
    <property type="component" value="Chromosome 2R"/>
</dbReference>
<dbReference type="KEGG" id="aali:118460772"/>
<keyword evidence="2" id="KW-1185">Reference proteome</keyword>
<evidence type="ECO:0000313" key="2">
    <source>
        <dbReference type="Proteomes" id="UP000069272"/>
    </source>
</evidence>
<reference evidence="1" key="2">
    <citation type="submission" date="2022-08" db="UniProtKB">
        <authorList>
            <consortium name="EnsemblMetazoa"/>
        </authorList>
    </citation>
    <scope>IDENTIFICATION</scope>
    <source>
        <strain evidence="1">STECLA/ALBI9_A</strain>
    </source>
</reference>
<evidence type="ECO:0000313" key="1">
    <source>
        <dbReference type="EnsemblMetazoa" id="AALB003425-PA"/>
    </source>
</evidence>
<name>A0A182FA97_ANOAL</name>
<dbReference type="GeneID" id="118460772"/>
<dbReference type="OrthoDB" id="7735106at2759"/>